<dbReference type="AlphaFoldDB" id="A0A2R8AGK2"/>
<dbReference type="OrthoDB" id="9772295at2"/>
<dbReference type="EMBL" id="OMOI01000001">
    <property type="protein sequence ID" value="SPF75183.1"/>
    <property type="molecule type" value="Genomic_DNA"/>
</dbReference>
<keyword evidence="2" id="KW-1185">Reference proteome</keyword>
<protein>
    <recommendedName>
        <fullName evidence="3">DUF1800 domain-containing protein</fullName>
    </recommendedName>
</protein>
<evidence type="ECO:0000313" key="2">
    <source>
        <dbReference type="Proteomes" id="UP000244911"/>
    </source>
</evidence>
<evidence type="ECO:0008006" key="3">
    <source>
        <dbReference type="Google" id="ProtNLM"/>
    </source>
</evidence>
<organism evidence="1 2">
    <name type="scientific">Aliiroseovarius pelagivivens</name>
    <dbReference type="NCBI Taxonomy" id="1639690"/>
    <lineage>
        <taxon>Bacteria</taxon>
        <taxon>Pseudomonadati</taxon>
        <taxon>Pseudomonadota</taxon>
        <taxon>Alphaproteobacteria</taxon>
        <taxon>Rhodobacterales</taxon>
        <taxon>Paracoccaceae</taxon>
        <taxon>Aliiroseovarius</taxon>
    </lineage>
</organism>
<proteinExistence type="predicted"/>
<dbReference type="RefSeq" id="WP_108855306.1">
    <property type="nucleotide sequence ID" value="NZ_OMOI01000001.1"/>
</dbReference>
<gene>
    <name evidence="1" type="ORF">ALP8811_00168</name>
</gene>
<name>A0A2R8AGK2_9RHOB</name>
<accession>A0A2R8AGK2</accession>
<reference evidence="1 2" key="1">
    <citation type="submission" date="2018-03" db="EMBL/GenBank/DDBJ databases">
        <authorList>
            <person name="Keele B.F."/>
        </authorList>
    </citation>
    <scope>NUCLEOTIDE SEQUENCE [LARGE SCALE GENOMIC DNA]</scope>
    <source>
        <strain evidence="1 2">CECT 8811</strain>
    </source>
</reference>
<dbReference type="InterPro" id="IPR014917">
    <property type="entry name" value="DUF1800"/>
</dbReference>
<dbReference type="Pfam" id="PF08811">
    <property type="entry name" value="DUF1800"/>
    <property type="match status" value="1"/>
</dbReference>
<sequence>MSFDPYIAQNRFGYGPGPGLKSPTSVQHMLDLLAGPDTQAERFPISGFAEVYGDLQDIQTLTNAFRKARSKGGPGVEIAKTARKEKYREMSRQRDAWFLASLNRCTTAQDAFRERLVRFWTDHFTVIGKGPRFKSVASTFAEDVVRPNVGGRFADMLRASSTHPVMLHYLDQFASAGEGSKLAMKGKRSLNENLAREILELHTLGVDGNYTQDDVRAFANLLAGLTLDDDGRTGFRPQKGNPGPEIVLGKSYGRQKPRVDDIFEALDDIARHPDTARHIARKLATHFVSDDPDTALVDALTVSFTKNDGDLMALYETLLNHPISWATKQMKVKQPFDFVASAIRSLGIPTDALTSLKRKERNLVFFGPLKLMGQPWESPDGPDGWPEDAADWITPQGLAARIQWAISAPSSFDVKLPDPRDFVQTALAGQASETTNFAARAAETRWEAIGIILASPEFQRR</sequence>
<dbReference type="Proteomes" id="UP000244911">
    <property type="component" value="Unassembled WGS sequence"/>
</dbReference>
<evidence type="ECO:0000313" key="1">
    <source>
        <dbReference type="EMBL" id="SPF75183.1"/>
    </source>
</evidence>